<dbReference type="InterPro" id="IPR007423">
    <property type="entry name" value="Sel_put"/>
</dbReference>
<accession>A0A1T5KG25</accession>
<dbReference type="STRING" id="526729.SAMN04324258_2171"/>
<evidence type="ECO:0000313" key="1">
    <source>
        <dbReference type="EMBL" id="SKC62654.1"/>
    </source>
</evidence>
<dbReference type="RefSeq" id="WP_407656381.1">
    <property type="nucleotide sequence ID" value="NZ_FUZQ01000003.1"/>
</dbReference>
<protein>
    <submittedName>
        <fullName evidence="1">Uncharacterized short protein YbdD, DUF466 family</fullName>
    </submittedName>
</protein>
<dbReference type="AlphaFoldDB" id="A0A1T5KG25"/>
<dbReference type="Proteomes" id="UP000189777">
    <property type="component" value="Unassembled WGS sequence"/>
</dbReference>
<dbReference type="EMBL" id="FUZQ01000003">
    <property type="protein sequence ID" value="SKC62654.1"/>
    <property type="molecule type" value="Genomic_DNA"/>
</dbReference>
<gene>
    <name evidence="1" type="ORF">SAMN04324258_2171</name>
</gene>
<reference evidence="1 2" key="1">
    <citation type="submission" date="2017-02" db="EMBL/GenBank/DDBJ databases">
        <authorList>
            <person name="Peterson S.W."/>
        </authorList>
    </citation>
    <scope>NUCLEOTIDE SEQUENCE [LARGE SCALE GENOMIC DNA]</scope>
    <source>
        <strain evidence="1 2">DSM 21481</strain>
    </source>
</reference>
<name>A0A1T5KG25_9MICO</name>
<dbReference type="Pfam" id="PF04328">
    <property type="entry name" value="Sel_put"/>
    <property type="match status" value="1"/>
</dbReference>
<evidence type="ECO:0000313" key="2">
    <source>
        <dbReference type="Proteomes" id="UP000189777"/>
    </source>
</evidence>
<proteinExistence type="predicted"/>
<keyword evidence="2" id="KW-1185">Reference proteome</keyword>
<sequence length="82" mass="9451">MPGTTEAGTPAVHHAARALARAAAAAWRNLRWYVRQVMGDDAYRTYVAHERSVHPDREPMGEREFWREHYAEQDRNPGSRCC</sequence>
<organism evidence="1 2">
    <name type="scientific">Krasilnikoviella flava</name>
    <dbReference type="NCBI Taxonomy" id="526729"/>
    <lineage>
        <taxon>Bacteria</taxon>
        <taxon>Bacillati</taxon>
        <taxon>Actinomycetota</taxon>
        <taxon>Actinomycetes</taxon>
        <taxon>Micrococcales</taxon>
        <taxon>Promicromonosporaceae</taxon>
        <taxon>Krasilnikoviella</taxon>
    </lineage>
</organism>